<evidence type="ECO:0000313" key="4">
    <source>
        <dbReference type="EMBL" id="KAH0631280.1"/>
    </source>
</evidence>
<dbReference type="InterPro" id="IPR029684">
    <property type="entry name" value="Schlafen"/>
</dbReference>
<proteinExistence type="predicted"/>
<comment type="caution">
    <text evidence="4">The sequence shown here is derived from an EMBL/GenBank/DDBJ whole genome shotgun (WGS) entry which is preliminary data.</text>
</comment>
<dbReference type="InterPro" id="IPR007421">
    <property type="entry name" value="Schlafen_AlbA_2_dom"/>
</dbReference>
<dbReference type="Proteomes" id="UP000826234">
    <property type="component" value="Unassembled WGS sequence"/>
</dbReference>
<organism evidence="4 5">
    <name type="scientific">Phrynosoma platyrhinos</name>
    <name type="common">Desert horned lizard</name>
    <dbReference type="NCBI Taxonomy" id="52577"/>
    <lineage>
        <taxon>Eukaryota</taxon>
        <taxon>Metazoa</taxon>
        <taxon>Chordata</taxon>
        <taxon>Craniata</taxon>
        <taxon>Vertebrata</taxon>
        <taxon>Euteleostomi</taxon>
        <taxon>Lepidosauria</taxon>
        <taxon>Squamata</taxon>
        <taxon>Bifurcata</taxon>
        <taxon>Unidentata</taxon>
        <taxon>Episquamata</taxon>
        <taxon>Toxicofera</taxon>
        <taxon>Iguania</taxon>
        <taxon>Phrynosomatidae</taxon>
        <taxon>Phrynosomatinae</taxon>
        <taxon>Phrynosoma</taxon>
    </lineage>
</organism>
<sequence length="415" mass="46656">MDTAPTLEAIEECPVPLSNVDQDTEKALAESKTEGKKGEDCSGHSNSYVLYIGNLNPKYSCEILCNMLKDILGMASVTLQRHHIEVVKKRKQAYAFIQVATEVRMEQVLKQLLLASDTEQDLTKELVQKGKSLVVGQGKTFVFGNKDGRESDSVGSCSESPVGGLQVPEKSRKGLPNETRTNSVKKSAPYPWRLVDRPVNFLSSTRSDSAIVQREIVGKECLFYGAFMGNETRNMEFKRGGGDYLTVTLKHHVRKYACAFLNSEGGSLFVGVEDNGLVRGVRCDHKDEDRVRLLIDSVLKGFKPQVFPAAYTLSFIPVIKAEDTGIFLKVIRLSIHPPQEHRELLYETDQGEVYLRRDGSIQGPLTGSAIQEWCRQKWTEEIKKLEMKIEILLKEKETLQQYRQQNTRSACCVLM</sequence>
<evidence type="ECO:0000313" key="5">
    <source>
        <dbReference type="Proteomes" id="UP000826234"/>
    </source>
</evidence>
<dbReference type="Pfam" id="PF04326">
    <property type="entry name" value="SLFN_AlbA_2"/>
    <property type="match status" value="1"/>
</dbReference>
<dbReference type="Gene3D" id="3.30.950.30">
    <property type="entry name" value="Schlafen, AAA domain"/>
    <property type="match status" value="1"/>
</dbReference>
<dbReference type="PANTHER" id="PTHR12155:SF29">
    <property type="entry name" value="SCHLAFEN-LIKE PROTEIN 1"/>
    <property type="match status" value="1"/>
</dbReference>
<dbReference type="PANTHER" id="PTHR12155">
    <property type="entry name" value="SCHLAFEN"/>
    <property type="match status" value="1"/>
</dbReference>
<name>A0ABQ7TPB1_PHRPL</name>
<keyword evidence="1" id="KW-0175">Coiled coil</keyword>
<keyword evidence="5" id="KW-1185">Reference proteome</keyword>
<gene>
    <name evidence="4" type="ORF">JD844_005560</name>
</gene>
<protein>
    <recommendedName>
        <fullName evidence="3">Schlafen AlbA-2 domain-containing protein</fullName>
    </recommendedName>
</protein>
<feature type="region of interest" description="Disordered" evidence="2">
    <location>
        <begin position="147"/>
        <end position="184"/>
    </location>
</feature>
<feature type="coiled-coil region" evidence="1">
    <location>
        <begin position="375"/>
        <end position="402"/>
    </location>
</feature>
<evidence type="ECO:0000256" key="1">
    <source>
        <dbReference type="SAM" id="Coils"/>
    </source>
</evidence>
<reference evidence="4 5" key="1">
    <citation type="journal article" date="2022" name="Gigascience">
        <title>A chromosome-level genome assembly and annotation of the desert horned lizard, Phrynosoma platyrhinos, provides insight into chromosomal rearrangements among reptiles.</title>
        <authorList>
            <person name="Koochekian N."/>
            <person name="Ascanio A."/>
            <person name="Farleigh K."/>
            <person name="Card D.C."/>
            <person name="Schield D.R."/>
            <person name="Castoe T.A."/>
            <person name="Jezkova T."/>
        </authorList>
    </citation>
    <scope>NUCLEOTIDE SEQUENCE [LARGE SCALE GENOMIC DNA]</scope>
    <source>
        <strain evidence="4">NK-2021</strain>
    </source>
</reference>
<dbReference type="InterPro" id="IPR038461">
    <property type="entry name" value="Schlafen_AlbA_2_dom_sf"/>
</dbReference>
<evidence type="ECO:0000256" key="2">
    <source>
        <dbReference type="SAM" id="MobiDB-lite"/>
    </source>
</evidence>
<feature type="domain" description="Schlafen AlbA-2" evidence="3">
    <location>
        <begin position="231"/>
        <end position="361"/>
    </location>
</feature>
<dbReference type="EMBL" id="JAIPUX010000035">
    <property type="protein sequence ID" value="KAH0631280.1"/>
    <property type="molecule type" value="Genomic_DNA"/>
</dbReference>
<accession>A0ABQ7TPB1</accession>
<evidence type="ECO:0000259" key="3">
    <source>
        <dbReference type="Pfam" id="PF04326"/>
    </source>
</evidence>